<evidence type="ECO:0000313" key="2">
    <source>
        <dbReference type="Proteomes" id="UP001328107"/>
    </source>
</evidence>
<organism evidence="1 2">
    <name type="scientific">Pristionchus mayeri</name>
    <dbReference type="NCBI Taxonomy" id="1317129"/>
    <lineage>
        <taxon>Eukaryota</taxon>
        <taxon>Metazoa</taxon>
        <taxon>Ecdysozoa</taxon>
        <taxon>Nematoda</taxon>
        <taxon>Chromadorea</taxon>
        <taxon>Rhabditida</taxon>
        <taxon>Rhabditina</taxon>
        <taxon>Diplogasteromorpha</taxon>
        <taxon>Diplogasteroidea</taxon>
        <taxon>Neodiplogasteridae</taxon>
        <taxon>Pristionchus</taxon>
    </lineage>
</organism>
<comment type="caution">
    <text evidence="1">The sequence shown here is derived from an EMBL/GenBank/DDBJ whole genome shotgun (WGS) entry which is preliminary data.</text>
</comment>
<dbReference type="Proteomes" id="UP001328107">
    <property type="component" value="Unassembled WGS sequence"/>
</dbReference>
<dbReference type="EMBL" id="BTRK01000004">
    <property type="protein sequence ID" value="GMR48219.1"/>
    <property type="molecule type" value="Genomic_DNA"/>
</dbReference>
<evidence type="ECO:0000313" key="1">
    <source>
        <dbReference type="EMBL" id="GMR48219.1"/>
    </source>
</evidence>
<gene>
    <name evidence="1" type="ORF">PMAYCL1PPCAC_18414</name>
</gene>
<name>A0AAN5CPV0_9BILA</name>
<proteinExistence type="predicted"/>
<sequence>MIYHWSMSYSVRKCNKIMTRTLLIQDLVPHTFILSFQSVSSSFKSSSTSNPTQALSLLLLSLVFTPS</sequence>
<protein>
    <submittedName>
        <fullName evidence="1">Uncharacterized protein</fullName>
    </submittedName>
</protein>
<dbReference type="AlphaFoldDB" id="A0AAN5CPV0"/>
<reference evidence="2" key="1">
    <citation type="submission" date="2022-10" db="EMBL/GenBank/DDBJ databases">
        <title>Genome assembly of Pristionchus species.</title>
        <authorList>
            <person name="Yoshida K."/>
            <person name="Sommer R.J."/>
        </authorList>
    </citation>
    <scope>NUCLEOTIDE SEQUENCE [LARGE SCALE GENOMIC DNA]</scope>
    <source>
        <strain evidence="2">RS5460</strain>
    </source>
</reference>
<feature type="non-terminal residue" evidence="1">
    <location>
        <position position="67"/>
    </location>
</feature>
<accession>A0AAN5CPV0</accession>
<keyword evidence="2" id="KW-1185">Reference proteome</keyword>